<proteinExistence type="predicted"/>
<dbReference type="EMBL" id="JASPKY010000231">
    <property type="protein sequence ID" value="KAK9718158.1"/>
    <property type="molecule type" value="Genomic_DNA"/>
</dbReference>
<keyword evidence="3" id="KW-1185">Reference proteome</keyword>
<dbReference type="AlphaFoldDB" id="A0AAW1KH61"/>
<name>A0AAW1KH61_POPJA</name>
<dbReference type="InterPro" id="IPR009057">
    <property type="entry name" value="Homeodomain-like_sf"/>
</dbReference>
<accession>A0AAW1KH61</accession>
<dbReference type="SUPFAM" id="SSF46689">
    <property type="entry name" value="Homeodomain-like"/>
    <property type="match status" value="1"/>
</dbReference>
<evidence type="ECO:0008006" key="4">
    <source>
        <dbReference type="Google" id="ProtNLM"/>
    </source>
</evidence>
<dbReference type="Proteomes" id="UP001458880">
    <property type="component" value="Unassembled WGS sequence"/>
</dbReference>
<organism evidence="2 3">
    <name type="scientific">Popillia japonica</name>
    <name type="common">Japanese beetle</name>
    <dbReference type="NCBI Taxonomy" id="7064"/>
    <lineage>
        <taxon>Eukaryota</taxon>
        <taxon>Metazoa</taxon>
        <taxon>Ecdysozoa</taxon>
        <taxon>Arthropoda</taxon>
        <taxon>Hexapoda</taxon>
        <taxon>Insecta</taxon>
        <taxon>Pterygota</taxon>
        <taxon>Neoptera</taxon>
        <taxon>Endopterygota</taxon>
        <taxon>Coleoptera</taxon>
        <taxon>Polyphaga</taxon>
        <taxon>Scarabaeiformia</taxon>
        <taxon>Scarabaeidae</taxon>
        <taxon>Rutelinae</taxon>
        <taxon>Popillia</taxon>
    </lineage>
</organism>
<sequence length="94" mass="11008">MSDKRKCLINTKNVKILKDVDTGIKKKDIAVKYSIAPNSLSTISEHRNSILQQDDTTNKEKRYRTYQEQLIKEEATKFSEKLGHWIRSKHWMAG</sequence>
<evidence type="ECO:0000313" key="3">
    <source>
        <dbReference type="Proteomes" id="UP001458880"/>
    </source>
</evidence>
<protein>
    <recommendedName>
        <fullName evidence="4">HTH psq-type domain-containing protein</fullName>
    </recommendedName>
</protein>
<evidence type="ECO:0000313" key="2">
    <source>
        <dbReference type="EMBL" id="KAK9718158.1"/>
    </source>
</evidence>
<gene>
    <name evidence="2" type="ORF">QE152_g23349</name>
</gene>
<dbReference type="GO" id="GO:0005634">
    <property type="term" value="C:nucleus"/>
    <property type="evidence" value="ECO:0007669"/>
    <property type="project" value="UniProtKB-SubCell"/>
</dbReference>
<comment type="subcellular location">
    <subcellularLocation>
        <location evidence="1">Nucleus</location>
    </subcellularLocation>
</comment>
<comment type="caution">
    <text evidence="2">The sequence shown here is derived from an EMBL/GenBank/DDBJ whole genome shotgun (WGS) entry which is preliminary data.</text>
</comment>
<dbReference type="Gene3D" id="1.10.10.60">
    <property type="entry name" value="Homeodomain-like"/>
    <property type="match status" value="1"/>
</dbReference>
<reference evidence="2 3" key="1">
    <citation type="journal article" date="2024" name="BMC Genomics">
        <title>De novo assembly and annotation of Popillia japonica's genome with initial clues to its potential as an invasive pest.</title>
        <authorList>
            <person name="Cucini C."/>
            <person name="Boschi S."/>
            <person name="Funari R."/>
            <person name="Cardaioli E."/>
            <person name="Iannotti N."/>
            <person name="Marturano G."/>
            <person name="Paoli F."/>
            <person name="Bruttini M."/>
            <person name="Carapelli A."/>
            <person name="Frati F."/>
            <person name="Nardi F."/>
        </authorList>
    </citation>
    <scope>NUCLEOTIDE SEQUENCE [LARGE SCALE GENOMIC DNA]</scope>
    <source>
        <strain evidence="2">DMR45628</strain>
    </source>
</reference>
<evidence type="ECO:0000256" key="1">
    <source>
        <dbReference type="ARBA" id="ARBA00004123"/>
    </source>
</evidence>